<dbReference type="Proteomes" id="UP000694888">
    <property type="component" value="Unplaced"/>
</dbReference>
<dbReference type="GeneID" id="106013906"/>
<sequence length="126" mass="14152">MNAAVQATDVYDGFERGEETLIVALDLDDVYNRIEYDVLLRTMINLKIIPQLVVWVGEALLKRRVAMWLGNWTCDTRSITPESLQGSPLSPVLFNIYTVGKTSGQLESLGRELSFADVVLVYRQTG</sequence>
<dbReference type="InterPro" id="IPR000477">
    <property type="entry name" value="RT_dom"/>
</dbReference>
<accession>A0ABM1AEM3</accession>
<reference evidence="3" key="1">
    <citation type="submission" date="2025-08" db="UniProtKB">
        <authorList>
            <consortium name="RefSeq"/>
        </authorList>
    </citation>
    <scope>IDENTIFICATION</scope>
</reference>
<proteinExistence type="predicted"/>
<name>A0ABM1AEM3_APLCA</name>
<protein>
    <submittedName>
        <fullName evidence="3">Uncharacterized protein LOC106013906</fullName>
    </submittedName>
</protein>
<keyword evidence="2" id="KW-1185">Reference proteome</keyword>
<gene>
    <name evidence="3" type="primary">LOC106013906</name>
</gene>
<evidence type="ECO:0000313" key="3">
    <source>
        <dbReference type="RefSeq" id="XP_012946214.1"/>
    </source>
</evidence>
<evidence type="ECO:0000313" key="2">
    <source>
        <dbReference type="Proteomes" id="UP000694888"/>
    </source>
</evidence>
<dbReference type="PROSITE" id="PS50878">
    <property type="entry name" value="RT_POL"/>
    <property type="match status" value="1"/>
</dbReference>
<dbReference type="RefSeq" id="XP_012946214.1">
    <property type="nucleotide sequence ID" value="XM_013090760.1"/>
</dbReference>
<feature type="domain" description="Reverse transcriptase" evidence="1">
    <location>
        <begin position="1"/>
        <end position="126"/>
    </location>
</feature>
<evidence type="ECO:0000259" key="1">
    <source>
        <dbReference type="PROSITE" id="PS50878"/>
    </source>
</evidence>
<organism evidence="2 3">
    <name type="scientific">Aplysia californica</name>
    <name type="common">California sea hare</name>
    <dbReference type="NCBI Taxonomy" id="6500"/>
    <lineage>
        <taxon>Eukaryota</taxon>
        <taxon>Metazoa</taxon>
        <taxon>Spiralia</taxon>
        <taxon>Lophotrochozoa</taxon>
        <taxon>Mollusca</taxon>
        <taxon>Gastropoda</taxon>
        <taxon>Heterobranchia</taxon>
        <taxon>Euthyneura</taxon>
        <taxon>Tectipleura</taxon>
        <taxon>Aplysiida</taxon>
        <taxon>Aplysioidea</taxon>
        <taxon>Aplysiidae</taxon>
        <taxon>Aplysia</taxon>
    </lineage>
</organism>